<feature type="domain" description="HTH luxR-type" evidence="5">
    <location>
        <begin position="136"/>
        <end position="201"/>
    </location>
</feature>
<dbReference type="EMBL" id="AFZG01000041">
    <property type="protein sequence ID" value="EHL18787.1"/>
    <property type="molecule type" value="Genomic_DNA"/>
</dbReference>
<dbReference type="RefSeq" id="WP_009524344.1">
    <property type="nucleotide sequence ID" value="NZ_JBQMYE010000221.1"/>
</dbReference>
<feature type="modified residue" description="4-aspartylphosphate" evidence="4">
    <location>
        <position position="54"/>
    </location>
</feature>
<name>G9XEC9_9FIRM</name>
<dbReference type="PROSITE" id="PS00622">
    <property type="entry name" value="HTH_LUXR_1"/>
    <property type="match status" value="1"/>
</dbReference>
<dbReference type="Gene3D" id="1.10.10.10">
    <property type="entry name" value="Winged helix-like DNA-binding domain superfamily/Winged helix DNA-binding domain"/>
    <property type="match status" value="1"/>
</dbReference>
<dbReference type="InterPro" id="IPR000792">
    <property type="entry name" value="Tscrpt_reg_LuxR_C"/>
</dbReference>
<dbReference type="SUPFAM" id="SSF46894">
    <property type="entry name" value="C-terminal effector domain of the bipartite response regulators"/>
    <property type="match status" value="1"/>
</dbReference>
<dbReference type="EMBL" id="AFZE01000001">
    <property type="protein sequence ID" value="EHL16865.1"/>
    <property type="molecule type" value="Genomic_DNA"/>
</dbReference>
<dbReference type="CDD" id="cd06170">
    <property type="entry name" value="LuxR_C_like"/>
    <property type="match status" value="1"/>
</dbReference>
<evidence type="ECO:0000313" key="7">
    <source>
        <dbReference type="EMBL" id="EHL16865.1"/>
    </source>
</evidence>
<evidence type="ECO:0000256" key="4">
    <source>
        <dbReference type="PROSITE-ProRule" id="PRU00169"/>
    </source>
</evidence>
<proteinExistence type="predicted"/>
<dbReference type="PANTHER" id="PTHR45566:SF2">
    <property type="entry name" value="NARL SUBFAMILY"/>
    <property type="match status" value="1"/>
</dbReference>
<dbReference type="SMART" id="SM00448">
    <property type="entry name" value="REC"/>
    <property type="match status" value="1"/>
</dbReference>
<keyword evidence="2" id="KW-0238">DNA-binding</keyword>
<sequence>MINVLVVENDPMARKLLEIYIKSSEKYNLISSIESAAFAEAYCTKYKIDLILMDVCTALGASGLDVSAKIKQNYPDIKIIIITSQPEISFIERARESKIESFWYKNSNEEEILKIMEKTVNGESIYPDNSPNFDLGMSKIHEFTNREIDILRGLIDGATNEEIGEKLNISKRTVGFHIQNLLDKTGFHSRTELAVTASKSGLINNDY</sequence>
<gene>
    <name evidence="8" type="ORF">HMPREF9628_00473</name>
    <name evidence="7" type="ORF">HMPREF9629_00107</name>
</gene>
<dbReference type="PANTHER" id="PTHR45566">
    <property type="entry name" value="HTH-TYPE TRANSCRIPTIONAL REGULATOR YHJB-RELATED"/>
    <property type="match status" value="1"/>
</dbReference>
<accession>G9WXL8</accession>
<reference evidence="8 9" key="2">
    <citation type="submission" date="2011-08" db="EMBL/GenBank/DDBJ databases">
        <title>The Genome Sequence of Eubacteriaceae bacterium CM5.</title>
        <authorList>
            <consortium name="The Broad Institute Genome Sequencing Platform"/>
            <person name="Earl A."/>
            <person name="Ward D."/>
            <person name="Feldgarden M."/>
            <person name="Gevers D."/>
            <person name="Sizova M."/>
            <person name="Hazen A."/>
            <person name="Epstein S."/>
            <person name="Young S.K."/>
            <person name="Zeng Q."/>
            <person name="Gargeya S."/>
            <person name="Fitzgerald M."/>
            <person name="Haas B."/>
            <person name="Abouelleil A."/>
            <person name="Alvarado L."/>
            <person name="Arachchi H.M."/>
            <person name="Berlin A."/>
            <person name="Brown A."/>
            <person name="Chapman S.B."/>
            <person name="Chen Z."/>
            <person name="Dunbar C."/>
            <person name="Freedman E."/>
            <person name="Gearin G."/>
            <person name="Gellesch M."/>
            <person name="Goldberg J."/>
            <person name="Griggs A."/>
            <person name="Gujja S."/>
            <person name="Heiman D."/>
            <person name="Howarth C."/>
            <person name="Larson L."/>
            <person name="Lui A."/>
            <person name="MacDonald P.J.P."/>
            <person name="Montmayeur A."/>
            <person name="Murphy C."/>
            <person name="Neiman D."/>
            <person name="Pearson M."/>
            <person name="Priest M."/>
            <person name="Roberts A."/>
            <person name="Saif S."/>
            <person name="Shea T."/>
            <person name="Shenoy N."/>
            <person name="Sisk P."/>
            <person name="Stolte C."/>
            <person name="Sykes S."/>
            <person name="Wortman J."/>
            <person name="Nusbaum C."/>
            <person name="Birren B."/>
        </authorList>
    </citation>
    <scope>NUCLEOTIDE SEQUENCE [LARGE SCALE GENOMIC DNA]</scope>
    <source>
        <strain evidence="8 9">CM5</strain>
    </source>
</reference>
<evidence type="ECO:0000259" key="5">
    <source>
        <dbReference type="PROSITE" id="PS50043"/>
    </source>
</evidence>
<evidence type="ECO:0000256" key="3">
    <source>
        <dbReference type="ARBA" id="ARBA00024867"/>
    </source>
</evidence>
<dbReference type="GO" id="GO:0003677">
    <property type="term" value="F:DNA binding"/>
    <property type="evidence" value="ECO:0007669"/>
    <property type="project" value="UniProtKB-KW"/>
</dbReference>
<dbReference type="InterPro" id="IPR011006">
    <property type="entry name" value="CheY-like_superfamily"/>
</dbReference>
<dbReference type="SUPFAM" id="SSF52172">
    <property type="entry name" value="CheY-like"/>
    <property type="match status" value="1"/>
</dbReference>
<dbReference type="SMART" id="SM00421">
    <property type="entry name" value="HTH_LUXR"/>
    <property type="match status" value="1"/>
</dbReference>
<dbReference type="Gene3D" id="3.40.50.2300">
    <property type="match status" value="1"/>
</dbReference>
<dbReference type="InterPro" id="IPR016032">
    <property type="entry name" value="Sig_transdc_resp-reg_C-effctor"/>
</dbReference>
<dbReference type="STRING" id="796937.HMPREF9630_01857"/>
<dbReference type="HOGENOM" id="CLU_000445_90_10_9"/>
<dbReference type="PRINTS" id="PR00038">
    <property type="entry name" value="HTHLUXR"/>
</dbReference>
<keyword evidence="4" id="KW-0597">Phosphoprotein</keyword>
<evidence type="ECO:0000256" key="2">
    <source>
        <dbReference type="ARBA" id="ARBA00023125"/>
    </source>
</evidence>
<dbReference type="Pfam" id="PF00196">
    <property type="entry name" value="GerE"/>
    <property type="match status" value="1"/>
</dbReference>
<feature type="domain" description="Response regulatory" evidence="6">
    <location>
        <begin position="3"/>
        <end position="120"/>
    </location>
</feature>
<dbReference type="Proteomes" id="UP000006437">
    <property type="component" value="Unassembled WGS sequence"/>
</dbReference>
<reference evidence="7 10" key="1">
    <citation type="submission" date="2011-08" db="EMBL/GenBank/DDBJ databases">
        <title>The Genome Sequence of Eubacteriaceae bacterium ACC19a.</title>
        <authorList>
            <consortium name="The Broad Institute Genome Sequencing Platform"/>
            <person name="Earl A."/>
            <person name="Ward D."/>
            <person name="Feldgarden M."/>
            <person name="Gevers D."/>
            <person name="Sizova M."/>
            <person name="Hazen A."/>
            <person name="Epstein S."/>
            <person name="Young S.K."/>
            <person name="Zeng Q."/>
            <person name="Gargeya S."/>
            <person name="Fitzgerald M."/>
            <person name="Haas B."/>
            <person name="Abouelleil A."/>
            <person name="Alvarado L."/>
            <person name="Arachchi H.M."/>
            <person name="Berlin A."/>
            <person name="Brown A."/>
            <person name="Chapman S.B."/>
            <person name="Chen Z."/>
            <person name="Dunbar C."/>
            <person name="Freedman E."/>
            <person name="Gearin G."/>
            <person name="Gellesch M."/>
            <person name="Goldberg J."/>
            <person name="Griggs A."/>
            <person name="Gujja S."/>
            <person name="Heiman D."/>
            <person name="Howarth C."/>
            <person name="Larson L."/>
            <person name="Lui A."/>
            <person name="MacDonald P.J.P."/>
            <person name="Montmayeur A."/>
            <person name="Murphy C."/>
            <person name="Neiman D."/>
            <person name="Pearson M."/>
            <person name="Priest M."/>
            <person name="Roberts A."/>
            <person name="Saif S."/>
            <person name="Shea T."/>
            <person name="Shenoy N."/>
            <person name="Sisk P."/>
            <person name="Stolte C."/>
            <person name="Sykes S."/>
            <person name="Wortman J."/>
            <person name="Nusbaum C."/>
            <person name="Birren B."/>
        </authorList>
    </citation>
    <scope>NUCLEOTIDE SEQUENCE [LARGE SCALE GENOMIC DNA]</scope>
    <source>
        <strain evidence="7 10">ACC19a</strain>
    </source>
</reference>
<dbReference type="InterPro" id="IPR001789">
    <property type="entry name" value="Sig_transdc_resp-reg_receiver"/>
</dbReference>
<dbReference type="PROSITE" id="PS50043">
    <property type="entry name" value="HTH_LUXR_2"/>
    <property type="match status" value="1"/>
</dbReference>
<dbReference type="PROSITE" id="PS50110">
    <property type="entry name" value="RESPONSE_REGULATORY"/>
    <property type="match status" value="1"/>
</dbReference>
<dbReference type="Pfam" id="PF00072">
    <property type="entry name" value="Response_reg"/>
    <property type="match status" value="1"/>
</dbReference>
<accession>G9XEC9</accession>
<comment type="caution">
    <text evidence="8">The sequence shown here is derived from an EMBL/GenBank/DDBJ whole genome shotgun (WGS) entry which is preliminary data.</text>
</comment>
<dbReference type="GO" id="GO:0000160">
    <property type="term" value="P:phosphorelay signal transduction system"/>
    <property type="evidence" value="ECO:0007669"/>
    <property type="project" value="InterPro"/>
</dbReference>
<organism evidence="8 9">
    <name type="scientific">Peptoanaerobacter stomatis</name>
    <dbReference type="NCBI Taxonomy" id="796937"/>
    <lineage>
        <taxon>Bacteria</taxon>
        <taxon>Bacillati</taxon>
        <taxon>Bacillota</taxon>
        <taxon>Clostridia</taxon>
        <taxon>Peptostreptococcales</taxon>
        <taxon>Filifactoraceae</taxon>
        <taxon>Peptoanaerobacter</taxon>
    </lineage>
</organism>
<dbReference type="InterPro" id="IPR051015">
    <property type="entry name" value="EvgA-like"/>
</dbReference>
<evidence type="ECO:0000256" key="1">
    <source>
        <dbReference type="ARBA" id="ARBA00018672"/>
    </source>
</evidence>
<evidence type="ECO:0000313" key="8">
    <source>
        <dbReference type="EMBL" id="EHL18787.1"/>
    </source>
</evidence>
<dbReference type="Proteomes" id="UP000003379">
    <property type="component" value="Unassembled WGS sequence"/>
</dbReference>
<comment type="function">
    <text evidence="3">May play the central regulatory role in sporulation. It may be an element of the effector pathway responsible for the activation of sporulation genes in response to nutritional stress. Spo0A may act in concert with spo0H (a sigma factor) to control the expression of some genes that are critical to the sporulation process.</text>
</comment>
<evidence type="ECO:0000313" key="10">
    <source>
        <dbReference type="Proteomes" id="UP000006437"/>
    </source>
</evidence>
<dbReference type="GO" id="GO:0006355">
    <property type="term" value="P:regulation of DNA-templated transcription"/>
    <property type="evidence" value="ECO:0007669"/>
    <property type="project" value="InterPro"/>
</dbReference>
<evidence type="ECO:0000259" key="6">
    <source>
        <dbReference type="PROSITE" id="PS50110"/>
    </source>
</evidence>
<dbReference type="InterPro" id="IPR036388">
    <property type="entry name" value="WH-like_DNA-bd_sf"/>
</dbReference>
<dbReference type="AlphaFoldDB" id="G9XEC9"/>
<evidence type="ECO:0000313" key="9">
    <source>
        <dbReference type="Proteomes" id="UP000003379"/>
    </source>
</evidence>
<protein>
    <recommendedName>
        <fullName evidence="1">Stage 0 sporulation protein A homolog</fullName>
    </recommendedName>
</protein>